<evidence type="ECO:0000313" key="1">
    <source>
        <dbReference type="EMBL" id="KAI3725793.1"/>
    </source>
</evidence>
<dbReference type="Proteomes" id="UP001056120">
    <property type="component" value="Linkage Group LG22"/>
</dbReference>
<accession>A0ACB9BUW4</accession>
<keyword evidence="2" id="KW-1185">Reference proteome</keyword>
<gene>
    <name evidence="1" type="ORF">L1987_65586</name>
</gene>
<proteinExistence type="predicted"/>
<comment type="caution">
    <text evidence="1">The sequence shown here is derived from an EMBL/GenBank/DDBJ whole genome shotgun (WGS) entry which is preliminary data.</text>
</comment>
<reference evidence="2" key="1">
    <citation type="journal article" date="2022" name="Mol. Ecol. Resour.">
        <title>The genomes of chicory, endive, great burdock and yacon provide insights into Asteraceae palaeo-polyploidization history and plant inulin production.</title>
        <authorList>
            <person name="Fan W."/>
            <person name="Wang S."/>
            <person name="Wang H."/>
            <person name="Wang A."/>
            <person name="Jiang F."/>
            <person name="Liu H."/>
            <person name="Zhao H."/>
            <person name="Xu D."/>
            <person name="Zhang Y."/>
        </authorList>
    </citation>
    <scope>NUCLEOTIDE SEQUENCE [LARGE SCALE GENOMIC DNA]</scope>
    <source>
        <strain evidence="2">cv. Yunnan</strain>
    </source>
</reference>
<dbReference type="EMBL" id="CM042039">
    <property type="protein sequence ID" value="KAI3725793.1"/>
    <property type="molecule type" value="Genomic_DNA"/>
</dbReference>
<evidence type="ECO:0000313" key="2">
    <source>
        <dbReference type="Proteomes" id="UP001056120"/>
    </source>
</evidence>
<reference evidence="1 2" key="2">
    <citation type="journal article" date="2022" name="Mol. Ecol. Resour.">
        <title>The genomes of chicory, endive, great burdock and yacon provide insights into Asteraceae paleo-polyploidization history and plant inulin production.</title>
        <authorList>
            <person name="Fan W."/>
            <person name="Wang S."/>
            <person name="Wang H."/>
            <person name="Wang A."/>
            <person name="Jiang F."/>
            <person name="Liu H."/>
            <person name="Zhao H."/>
            <person name="Xu D."/>
            <person name="Zhang Y."/>
        </authorList>
    </citation>
    <scope>NUCLEOTIDE SEQUENCE [LARGE SCALE GENOMIC DNA]</scope>
    <source>
        <strain evidence="2">cv. Yunnan</strain>
        <tissue evidence="1">Leaves</tissue>
    </source>
</reference>
<protein>
    <submittedName>
        <fullName evidence="1">Uncharacterized protein</fullName>
    </submittedName>
</protein>
<name>A0ACB9BUW4_9ASTR</name>
<sequence length="96" mass="11120">MYSLLAYLRQVHVNFFFSNLQMKLRAVIGQEIAGFVSIRTSQVCRIGLAHRNNRVIIWSAMAVRVFDFAGGLMEAWCWEKINSKLHCNFVFVPHIC</sequence>
<organism evidence="1 2">
    <name type="scientific">Smallanthus sonchifolius</name>
    <dbReference type="NCBI Taxonomy" id="185202"/>
    <lineage>
        <taxon>Eukaryota</taxon>
        <taxon>Viridiplantae</taxon>
        <taxon>Streptophyta</taxon>
        <taxon>Embryophyta</taxon>
        <taxon>Tracheophyta</taxon>
        <taxon>Spermatophyta</taxon>
        <taxon>Magnoliopsida</taxon>
        <taxon>eudicotyledons</taxon>
        <taxon>Gunneridae</taxon>
        <taxon>Pentapetalae</taxon>
        <taxon>asterids</taxon>
        <taxon>campanulids</taxon>
        <taxon>Asterales</taxon>
        <taxon>Asteraceae</taxon>
        <taxon>Asteroideae</taxon>
        <taxon>Heliantheae alliance</taxon>
        <taxon>Millerieae</taxon>
        <taxon>Smallanthus</taxon>
    </lineage>
</organism>